<feature type="repeat" description="TPR" evidence="1">
    <location>
        <begin position="41"/>
        <end position="74"/>
    </location>
</feature>
<dbReference type="RefSeq" id="WP_343761443.1">
    <property type="nucleotide sequence ID" value="NZ_BAAADB010000033.1"/>
</dbReference>
<dbReference type="SUPFAM" id="SSF48452">
    <property type="entry name" value="TPR-like"/>
    <property type="match status" value="1"/>
</dbReference>
<proteinExistence type="predicted"/>
<keyword evidence="3" id="KW-1185">Reference proteome</keyword>
<keyword evidence="1" id="KW-0802">TPR repeat</keyword>
<evidence type="ECO:0000313" key="3">
    <source>
        <dbReference type="Proteomes" id="UP001500191"/>
    </source>
</evidence>
<comment type="caution">
    <text evidence="2">The sequence shown here is derived from an EMBL/GenBank/DDBJ whole genome shotgun (WGS) entry which is preliminary data.</text>
</comment>
<dbReference type="InterPro" id="IPR011990">
    <property type="entry name" value="TPR-like_helical_dom_sf"/>
</dbReference>
<reference evidence="3" key="1">
    <citation type="journal article" date="2019" name="Int. J. Syst. Evol. Microbiol.">
        <title>The Global Catalogue of Microorganisms (GCM) 10K type strain sequencing project: providing services to taxonomists for standard genome sequencing and annotation.</title>
        <authorList>
            <consortium name="The Broad Institute Genomics Platform"/>
            <consortium name="The Broad Institute Genome Sequencing Center for Infectious Disease"/>
            <person name="Wu L."/>
            <person name="Ma J."/>
        </authorList>
    </citation>
    <scope>NUCLEOTIDE SEQUENCE [LARGE SCALE GENOMIC DNA]</scope>
    <source>
        <strain evidence="3">JCM 14368</strain>
    </source>
</reference>
<name>A0ABP3MN47_9DEIO</name>
<accession>A0ABP3MN47</accession>
<gene>
    <name evidence="2" type="ORF">GCM10008937_33980</name>
</gene>
<dbReference type="PROSITE" id="PS50005">
    <property type="entry name" value="TPR"/>
    <property type="match status" value="1"/>
</dbReference>
<evidence type="ECO:0008006" key="4">
    <source>
        <dbReference type="Google" id="ProtNLM"/>
    </source>
</evidence>
<dbReference type="Proteomes" id="UP001500191">
    <property type="component" value="Unassembled WGS sequence"/>
</dbReference>
<dbReference type="InterPro" id="IPR019734">
    <property type="entry name" value="TPR_rpt"/>
</dbReference>
<evidence type="ECO:0000313" key="2">
    <source>
        <dbReference type="EMBL" id="GAA0523637.1"/>
    </source>
</evidence>
<sequence>MTTPDPSPRFLEAYRLFLDGRPEEALAALPPDEGLEPQASSTRWRLRGMLHQHAGEYDEAEAAYARAAAAIPASSLRFGEARFASAVLFGLQGRRDEAVGAYLDARERLREHRRYAHLALVNYNLGWSLTQSMRLELAADAFERDLLSTERGEARQHAGLLHYGRAHLWILTGEYDRAIGSLSWAADVETSVDVRVRIAHLQAQLVWLRTGRSGAAGLVRTLRATGSAGAGRLARTSVDLSDDILSGDVHALDEASRRAEHSVRVRAGLHLAGIALHKGDETETARRLDSVLAARPLPGQLQFEAPFLRDLYAWARASGRPLPQEPPTPLRTVLAPLYGRPRLVVADRPVHLDLTPEAAAIACRLCEVGGESEETLCRYVLGRSGRPGRAVLARAIRRLRLAFGTQDCVKADNGTVRLNPLWEWRTDEGAGSVAFSGLDSDYARDVELRRPPRGASPV</sequence>
<evidence type="ECO:0000256" key="1">
    <source>
        <dbReference type="PROSITE-ProRule" id="PRU00339"/>
    </source>
</evidence>
<dbReference type="Gene3D" id="1.25.40.10">
    <property type="entry name" value="Tetratricopeptide repeat domain"/>
    <property type="match status" value="1"/>
</dbReference>
<dbReference type="SMART" id="SM00028">
    <property type="entry name" value="TPR"/>
    <property type="match status" value="3"/>
</dbReference>
<dbReference type="EMBL" id="BAAADB010000033">
    <property type="protein sequence ID" value="GAA0523637.1"/>
    <property type="molecule type" value="Genomic_DNA"/>
</dbReference>
<organism evidence="2 3">
    <name type="scientific">Deinococcus depolymerans</name>
    <dbReference type="NCBI Taxonomy" id="392408"/>
    <lineage>
        <taxon>Bacteria</taxon>
        <taxon>Thermotogati</taxon>
        <taxon>Deinococcota</taxon>
        <taxon>Deinococci</taxon>
        <taxon>Deinococcales</taxon>
        <taxon>Deinococcaceae</taxon>
        <taxon>Deinococcus</taxon>
    </lineage>
</organism>
<protein>
    <recommendedName>
        <fullName evidence="4">Tetratricopeptide repeat protein</fullName>
    </recommendedName>
</protein>